<feature type="region of interest" description="Disordered" evidence="1">
    <location>
        <begin position="73"/>
        <end position="108"/>
    </location>
</feature>
<keyword evidence="3" id="KW-1185">Reference proteome</keyword>
<evidence type="ECO:0000313" key="2">
    <source>
        <dbReference type="EMBL" id="GAA0624389.1"/>
    </source>
</evidence>
<dbReference type="Proteomes" id="UP001500957">
    <property type="component" value="Unassembled WGS sequence"/>
</dbReference>
<proteinExistence type="predicted"/>
<comment type="caution">
    <text evidence="2">The sequence shown here is derived from an EMBL/GenBank/DDBJ whole genome shotgun (WGS) entry which is preliminary data.</text>
</comment>
<gene>
    <name evidence="2" type="ORF">GCM10009547_29390</name>
</gene>
<protein>
    <submittedName>
        <fullName evidence="2">Uncharacterized protein</fullName>
    </submittedName>
</protein>
<reference evidence="3" key="1">
    <citation type="journal article" date="2019" name="Int. J. Syst. Evol. Microbiol.">
        <title>The Global Catalogue of Microorganisms (GCM) 10K type strain sequencing project: providing services to taxonomists for standard genome sequencing and annotation.</title>
        <authorList>
            <consortium name="The Broad Institute Genomics Platform"/>
            <consortium name="The Broad Institute Genome Sequencing Center for Infectious Disease"/>
            <person name="Wu L."/>
            <person name="Ma J."/>
        </authorList>
    </citation>
    <scope>NUCLEOTIDE SEQUENCE [LARGE SCALE GENOMIC DNA]</scope>
    <source>
        <strain evidence="3">JCM 10671</strain>
    </source>
</reference>
<organism evidence="2 3">
    <name type="scientific">Sporichthya brevicatena</name>
    <dbReference type="NCBI Taxonomy" id="171442"/>
    <lineage>
        <taxon>Bacteria</taxon>
        <taxon>Bacillati</taxon>
        <taxon>Actinomycetota</taxon>
        <taxon>Actinomycetes</taxon>
        <taxon>Sporichthyales</taxon>
        <taxon>Sporichthyaceae</taxon>
        <taxon>Sporichthya</taxon>
    </lineage>
</organism>
<sequence length="108" mass="11490">MPATLRPNTETQGRNAAIATTPMLTAAICCWRFRTDNRTAPDVFPDVFWVCCSVLKVPPSDLVVGPGAGLLCASSPTRPGPFPPASESGPSDQRPSVEGARVSRRVRP</sequence>
<evidence type="ECO:0000256" key="1">
    <source>
        <dbReference type="SAM" id="MobiDB-lite"/>
    </source>
</evidence>
<dbReference type="EMBL" id="BAAAHE010000024">
    <property type="protein sequence ID" value="GAA0624389.1"/>
    <property type="molecule type" value="Genomic_DNA"/>
</dbReference>
<name>A0ABP3S6S1_9ACTN</name>
<evidence type="ECO:0000313" key="3">
    <source>
        <dbReference type="Proteomes" id="UP001500957"/>
    </source>
</evidence>
<accession>A0ABP3S6S1</accession>